<dbReference type="GO" id="GO:0006457">
    <property type="term" value="P:protein folding"/>
    <property type="evidence" value="ECO:0007669"/>
    <property type="project" value="UniProtKB-UniRule"/>
</dbReference>
<comment type="similarity">
    <text evidence="1 6">Belongs to the SecB family.</text>
</comment>
<proteinExistence type="inferred from homology"/>
<dbReference type="GO" id="GO:0005737">
    <property type="term" value="C:cytoplasm"/>
    <property type="evidence" value="ECO:0007669"/>
    <property type="project" value="UniProtKB-SubCell"/>
</dbReference>
<evidence type="ECO:0000256" key="4">
    <source>
        <dbReference type="ARBA" id="ARBA00023010"/>
    </source>
</evidence>
<dbReference type="Proteomes" id="UP000193978">
    <property type="component" value="Chromosome"/>
</dbReference>
<dbReference type="GO" id="GO:0051082">
    <property type="term" value="F:unfolded protein binding"/>
    <property type="evidence" value="ECO:0007669"/>
    <property type="project" value="InterPro"/>
</dbReference>
<keyword evidence="6" id="KW-0963">Cytoplasm</keyword>
<evidence type="ECO:0000256" key="1">
    <source>
        <dbReference type="ARBA" id="ARBA00009990"/>
    </source>
</evidence>
<keyword evidence="3 6" id="KW-0653">Protein transport</keyword>
<dbReference type="GO" id="GO:0051262">
    <property type="term" value="P:protein tetramerization"/>
    <property type="evidence" value="ECO:0007669"/>
    <property type="project" value="InterPro"/>
</dbReference>
<dbReference type="PANTHER" id="PTHR36918:SF1">
    <property type="entry name" value="PROTEIN-EXPORT PROTEIN SECB"/>
    <property type="match status" value="1"/>
</dbReference>
<dbReference type="Gene3D" id="3.10.420.10">
    <property type="entry name" value="SecB-like"/>
    <property type="match status" value="1"/>
</dbReference>
<dbReference type="Pfam" id="PF02556">
    <property type="entry name" value="SecB"/>
    <property type="match status" value="1"/>
</dbReference>
<name>A0A1W6N1A4_9HYPH</name>
<protein>
    <recommendedName>
        <fullName evidence="6">Protein-export protein SecB</fullName>
    </recommendedName>
</protein>
<accession>A0A1W6N1A4</accession>
<dbReference type="KEGG" id="mbry:B1812_12250"/>
<keyword evidence="8" id="KW-1185">Reference proteome</keyword>
<comment type="function">
    <text evidence="6">One of the proteins required for the normal export of preproteins out of the cell cytoplasm. It is a molecular chaperone that binds to a subset of precursor proteins, maintaining them in a translocation-competent state. It also specifically binds to its receptor SecA.</text>
</comment>
<gene>
    <name evidence="6" type="primary">secB</name>
    <name evidence="7" type="ORF">B1812_12250</name>
</gene>
<evidence type="ECO:0000256" key="5">
    <source>
        <dbReference type="ARBA" id="ARBA00023186"/>
    </source>
</evidence>
<dbReference type="NCBIfam" id="NF004392">
    <property type="entry name" value="PRK05751.1-3"/>
    <property type="match status" value="1"/>
</dbReference>
<dbReference type="SUPFAM" id="SSF54611">
    <property type="entry name" value="SecB-like"/>
    <property type="match status" value="1"/>
</dbReference>
<evidence type="ECO:0000256" key="2">
    <source>
        <dbReference type="ARBA" id="ARBA00022448"/>
    </source>
</evidence>
<evidence type="ECO:0000313" key="7">
    <source>
        <dbReference type="EMBL" id="ARN83609.1"/>
    </source>
</evidence>
<dbReference type="HAMAP" id="MF_00821">
    <property type="entry name" value="SecB"/>
    <property type="match status" value="1"/>
</dbReference>
<dbReference type="PRINTS" id="PR01594">
    <property type="entry name" value="SECBCHAPRONE"/>
</dbReference>
<keyword evidence="4 6" id="KW-0811">Translocation</keyword>
<evidence type="ECO:0000313" key="8">
    <source>
        <dbReference type="Proteomes" id="UP000193978"/>
    </source>
</evidence>
<dbReference type="PANTHER" id="PTHR36918">
    <property type="match status" value="1"/>
</dbReference>
<dbReference type="InterPro" id="IPR035958">
    <property type="entry name" value="SecB-like_sf"/>
</dbReference>
<comment type="subunit">
    <text evidence="6">Homotetramer, a dimer of dimers. One homotetramer interacts with 1 SecA dimer.</text>
</comment>
<dbReference type="InterPro" id="IPR003708">
    <property type="entry name" value="SecB"/>
</dbReference>
<keyword evidence="5 6" id="KW-0143">Chaperone</keyword>
<dbReference type="GO" id="GO:0015031">
    <property type="term" value="P:protein transport"/>
    <property type="evidence" value="ECO:0007669"/>
    <property type="project" value="UniProtKB-UniRule"/>
</dbReference>
<dbReference type="RefSeq" id="WP_085773688.1">
    <property type="nucleotide sequence ID" value="NZ_AP027149.1"/>
</dbReference>
<dbReference type="AlphaFoldDB" id="A0A1W6N1A4"/>
<sequence length="164" mass="17532">MAEGNGNDNAAQQGSGAPALNALGQYLKDLSFENPNAPRSLAPPDTPPNIQVQVNVDAKQLAPTDFEVSLKLDAKAGEGANVLFKLDLEYAGVFRLTNIPQEQVHPIVMIECPRLLFPYVRQIVSDATRDGGFPALFLDPIDFVGLYQQKAAEAAKAQGASIPS</sequence>
<dbReference type="OrthoDB" id="9795145at2"/>
<dbReference type="EMBL" id="CP019948">
    <property type="protein sequence ID" value="ARN83609.1"/>
    <property type="molecule type" value="Genomic_DNA"/>
</dbReference>
<dbReference type="NCBIfam" id="TIGR00809">
    <property type="entry name" value="secB"/>
    <property type="match status" value="1"/>
</dbReference>
<reference evidence="7 8" key="1">
    <citation type="submission" date="2017-02" db="EMBL/GenBank/DDBJ databases">
        <authorList>
            <person name="Peterson S.W."/>
        </authorList>
    </citation>
    <scope>NUCLEOTIDE SEQUENCE [LARGE SCALE GENOMIC DNA]</scope>
    <source>
        <strain evidence="7 8">S285</strain>
    </source>
</reference>
<evidence type="ECO:0000256" key="6">
    <source>
        <dbReference type="HAMAP-Rule" id="MF_00821"/>
    </source>
</evidence>
<comment type="subcellular location">
    <subcellularLocation>
        <location evidence="6">Cytoplasm</location>
    </subcellularLocation>
</comment>
<evidence type="ECO:0000256" key="3">
    <source>
        <dbReference type="ARBA" id="ARBA00022927"/>
    </source>
</evidence>
<dbReference type="STRING" id="655015.B1812_12250"/>
<keyword evidence="2 6" id="KW-0813">Transport</keyword>
<organism evidence="7 8">
    <name type="scientific">Methylocystis bryophila</name>
    <dbReference type="NCBI Taxonomy" id="655015"/>
    <lineage>
        <taxon>Bacteria</taxon>
        <taxon>Pseudomonadati</taxon>
        <taxon>Pseudomonadota</taxon>
        <taxon>Alphaproteobacteria</taxon>
        <taxon>Hyphomicrobiales</taxon>
        <taxon>Methylocystaceae</taxon>
        <taxon>Methylocystis</taxon>
    </lineage>
</organism>